<sequence>MKLLLQSLLCCCLLAAVAPGAHSAKLDSSSKMTKSASGSVRVRRSWNTVSQRRPGCALGTCTVHDLAHRIHQLNNKLKIGSAPIDKISPLGYGRRRRSLPERRLALRLGGGGGRAARGGGGAGGGAARGGGGGGSGGGGGAPAFWPVLKHCRCFRLLSKCSQRHTWLWAVGDKHSLGELSREGGTDLGLAGDGTGQREAADRQLGRACMWGNPHSLRTMGPDTALCLSRRCLEHSSSLFLGLGMCGSVRSSSISASNHPCAAWPEVQTETLCSHTAASTHCIRTDSTLRSHIAVSAHCMGQTLCCAATLLQVHTAQDRLYAAQPHCSERTLHGTDSMLRSHIASCITCTPGPDPLHLLRAAQHVQEVCYSPSSHCTPGPDPLQLTSAAVMLRHMERGRRRVWNPDDEEERYPPSEAPAQPQRSVLAGALCNCSEWREVVLKEPSPVH</sequence>
<dbReference type="InterPro" id="IPR051665">
    <property type="entry name" value="Adrenomedullin-reg_peptide"/>
</dbReference>
<dbReference type="OrthoDB" id="8771893at2759"/>
<evidence type="ECO:0000256" key="12">
    <source>
        <dbReference type="SAM" id="SignalP"/>
    </source>
</evidence>
<dbReference type="InterPro" id="IPR021116">
    <property type="entry name" value="Calcitonin/adrenomedullin"/>
</dbReference>
<evidence type="ECO:0000256" key="4">
    <source>
        <dbReference type="ARBA" id="ARBA00022685"/>
    </source>
</evidence>
<accession>A0A8T2MWY4</accession>
<dbReference type="GO" id="GO:0005179">
    <property type="term" value="F:hormone activity"/>
    <property type="evidence" value="ECO:0007669"/>
    <property type="project" value="UniProtKB-KW"/>
</dbReference>
<comment type="function">
    <text evidence="10">ADM function is mediated by the CALCRL-RAMP2 and CALCRL-RAMP3 receptor complexes with ADM showing the highest potency for the CALCRL-RAMP2 complex.</text>
</comment>
<name>A0A8T2MWY4_9TELE</name>
<evidence type="ECO:0000256" key="6">
    <source>
        <dbReference type="ARBA" id="ARBA00022729"/>
    </source>
</evidence>
<dbReference type="PANTHER" id="PTHR23414">
    <property type="entry name" value="ADRENOMEDULLIN, ADM"/>
    <property type="match status" value="1"/>
</dbReference>
<evidence type="ECO:0000256" key="2">
    <source>
        <dbReference type="ARBA" id="ARBA00010575"/>
    </source>
</evidence>
<keyword evidence="8" id="KW-1015">Disulfide bond</keyword>
<dbReference type="GO" id="GO:0003073">
    <property type="term" value="P:regulation of systemic arterial blood pressure"/>
    <property type="evidence" value="ECO:0007669"/>
    <property type="project" value="TreeGrafter"/>
</dbReference>
<dbReference type="GO" id="GO:0031700">
    <property type="term" value="F:adrenomedullin receptor binding"/>
    <property type="evidence" value="ECO:0007669"/>
    <property type="project" value="TreeGrafter"/>
</dbReference>
<reference evidence="13" key="1">
    <citation type="thesis" date="2021" institute="BYU ScholarsArchive" country="Provo, UT, USA">
        <title>Applications of and Algorithms for Genome Assembly and Genomic Analyses with an Emphasis on Marine Teleosts.</title>
        <authorList>
            <person name="Pickett B.D."/>
        </authorList>
    </citation>
    <scope>NUCLEOTIDE SEQUENCE</scope>
    <source>
        <strain evidence="13">HI-2016</strain>
    </source>
</reference>
<keyword evidence="4" id="KW-0165">Cleavage on pair of basic residues</keyword>
<feature type="compositionally biased region" description="Low complexity" evidence="11">
    <location>
        <begin position="29"/>
        <end position="39"/>
    </location>
</feature>
<evidence type="ECO:0000313" key="13">
    <source>
        <dbReference type="EMBL" id="KAG9328927.1"/>
    </source>
</evidence>
<organism evidence="13 14">
    <name type="scientific">Albula glossodonta</name>
    <name type="common">roundjaw bonefish</name>
    <dbReference type="NCBI Taxonomy" id="121402"/>
    <lineage>
        <taxon>Eukaryota</taxon>
        <taxon>Metazoa</taxon>
        <taxon>Chordata</taxon>
        <taxon>Craniata</taxon>
        <taxon>Vertebrata</taxon>
        <taxon>Euteleostomi</taxon>
        <taxon>Actinopterygii</taxon>
        <taxon>Neopterygii</taxon>
        <taxon>Teleostei</taxon>
        <taxon>Albuliformes</taxon>
        <taxon>Albulidae</taxon>
        <taxon>Albula</taxon>
    </lineage>
</organism>
<comment type="caution">
    <text evidence="13">The sequence shown here is derived from an EMBL/GenBank/DDBJ whole genome shotgun (WGS) entry which is preliminary data.</text>
</comment>
<evidence type="ECO:0000256" key="3">
    <source>
        <dbReference type="ARBA" id="ARBA00022525"/>
    </source>
</evidence>
<dbReference type="GO" id="GO:0005615">
    <property type="term" value="C:extracellular space"/>
    <property type="evidence" value="ECO:0007669"/>
    <property type="project" value="TreeGrafter"/>
</dbReference>
<dbReference type="GO" id="GO:0007189">
    <property type="term" value="P:adenylate cyclase-activating G protein-coupled receptor signaling pathway"/>
    <property type="evidence" value="ECO:0007669"/>
    <property type="project" value="TreeGrafter"/>
</dbReference>
<evidence type="ECO:0000256" key="11">
    <source>
        <dbReference type="SAM" id="MobiDB-lite"/>
    </source>
</evidence>
<dbReference type="Pfam" id="PF00214">
    <property type="entry name" value="Calc_CGRP_IAPP"/>
    <property type="match status" value="1"/>
</dbReference>
<protein>
    <recommendedName>
        <fullName evidence="9">Pro-adrenomedullin</fullName>
    </recommendedName>
</protein>
<evidence type="ECO:0000256" key="8">
    <source>
        <dbReference type="ARBA" id="ARBA00023157"/>
    </source>
</evidence>
<comment type="similarity">
    <text evidence="2">Belongs to the adrenomedullin family.</text>
</comment>
<feature type="region of interest" description="Disordered" evidence="11">
    <location>
        <begin position="109"/>
        <end position="136"/>
    </location>
</feature>
<dbReference type="AlphaFoldDB" id="A0A8T2MWY4"/>
<dbReference type="InterPro" id="IPR001710">
    <property type="entry name" value="Pro-ADM"/>
</dbReference>
<feature type="chain" id="PRO_5035939369" description="Pro-adrenomedullin" evidence="12">
    <location>
        <begin position="24"/>
        <end position="447"/>
    </location>
</feature>
<dbReference type="GO" id="GO:1990410">
    <property type="term" value="P:adrenomedullin receptor signaling pathway"/>
    <property type="evidence" value="ECO:0007669"/>
    <property type="project" value="TreeGrafter"/>
</dbReference>
<feature type="signal peptide" evidence="12">
    <location>
        <begin position="1"/>
        <end position="23"/>
    </location>
</feature>
<keyword evidence="6 12" id="KW-0732">Signal</keyword>
<dbReference type="Proteomes" id="UP000824540">
    <property type="component" value="Unassembled WGS sequence"/>
</dbReference>
<evidence type="ECO:0000256" key="10">
    <source>
        <dbReference type="ARBA" id="ARBA00049577"/>
    </source>
</evidence>
<dbReference type="PANTHER" id="PTHR23414:SF3">
    <property type="entry name" value="PRO-ADRENOMEDULLIN"/>
    <property type="match status" value="1"/>
</dbReference>
<keyword evidence="3" id="KW-0964">Secreted</keyword>
<evidence type="ECO:0000256" key="5">
    <source>
        <dbReference type="ARBA" id="ARBA00022702"/>
    </source>
</evidence>
<feature type="region of interest" description="Disordered" evidence="11">
    <location>
        <begin position="399"/>
        <end position="420"/>
    </location>
</feature>
<keyword evidence="5" id="KW-0372">Hormone</keyword>
<proteinExistence type="inferred from homology"/>
<dbReference type="EMBL" id="JAFBMS010001646">
    <property type="protein sequence ID" value="KAG9328927.1"/>
    <property type="molecule type" value="Genomic_DNA"/>
</dbReference>
<keyword evidence="14" id="KW-1185">Reference proteome</keyword>
<dbReference type="GO" id="GO:0010460">
    <property type="term" value="P:positive regulation of heart rate"/>
    <property type="evidence" value="ECO:0007669"/>
    <property type="project" value="TreeGrafter"/>
</dbReference>
<evidence type="ECO:0000256" key="9">
    <source>
        <dbReference type="ARBA" id="ARBA00023472"/>
    </source>
</evidence>
<dbReference type="PRINTS" id="PR00801">
    <property type="entry name" value="ADRENOMEDULN"/>
</dbReference>
<evidence type="ECO:0000313" key="14">
    <source>
        <dbReference type="Proteomes" id="UP000824540"/>
    </source>
</evidence>
<feature type="region of interest" description="Disordered" evidence="11">
    <location>
        <begin position="25"/>
        <end position="45"/>
    </location>
</feature>
<evidence type="ECO:0000256" key="7">
    <source>
        <dbReference type="ARBA" id="ARBA00022815"/>
    </source>
</evidence>
<comment type="subcellular location">
    <subcellularLocation>
        <location evidence="1">Secreted</location>
    </subcellularLocation>
</comment>
<gene>
    <name evidence="13" type="ORF">JZ751_009235</name>
</gene>
<evidence type="ECO:0000256" key="1">
    <source>
        <dbReference type="ARBA" id="ARBA00004613"/>
    </source>
</evidence>
<keyword evidence="7" id="KW-0027">Amidation</keyword>